<reference evidence="2 3" key="1">
    <citation type="submission" date="2016-11" db="EMBL/GenBank/DDBJ databases">
        <authorList>
            <person name="Jaros S."/>
            <person name="Januszkiewicz K."/>
            <person name="Wedrychowicz H."/>
        </authorList>
    </citation>
    <scope>NUCLEOTIDE SEQUENCE [LARGE SCALE GENOMIC DNA]</scope>
    <source>
        <strain evidence="2 3">DSM 27406</strain>
    </source>
</reference>
<keyword evidence="3" id="KW-1185">Reference proteome</keyword>
<dbReference type="STRING" id="1419482.SAMN05444266_104326"/>
<evidence type="ECO:0000259" key="1">
    <source>
        <dbReference type="Pfam" id="PF02954"/>
    </source>
</evidence>
<sequence length="146" mass="16427">MIKASSDPADVLLDQHLERDIQSAIGTAFVHQQHPDQLIAAMSRQLLTIFKAHYEKRIQQRQQPEQENIILKGEMKARRQPPALTGITLHRQIKTIDENERDHIMEVLRKTKGKIAGAGGAAQLLGVPPTTLHSKMKKLGIAKMHH</sequence>
<dbReference type="RefSeq" id="WP_083549817.1">
    <property type="nucleotide sequence ID" value="NZ_FRBL01000004.1"/>
</dbReference>
<dbReference type="SUPFAM" id="SSF46689">
    <property type="entry name" value="Homeodomain-like"/>
    <property type="match status" value="1"/>
</dbReference>
<dbReference type="InterPro" id="IPR009057">
    <property type="entry name" value="Homeodomain-like_sf"/>
</dbReference>
<dbReference type="AlphaFoldDB" id="A0A1M7CIE7"/>
<dbReference type="GO" id="GO:0043565">
    <property type="term" value="F:sequence-specific DNA binding"/>
    <property type="evidence" value="ECO:0007669"/>
    <property type="project" value="InterPro"/>
</dbReference>
<protein>
    <submittedName>
        <fullName evidence="2">Regulatory protein, Fis family</fullName>
    </submittedName>
</protein>
<name>A0A1M7CIE7_9BACT</name>
<dbReference type="EMBL" id="FRBL01000004">
    <property type="protein sequence ID" value="SHL66569.1"/>
    <property type="molecule type" value="Genomic_DNA"/>
</dbReference>
<organism evidence="2 3">
    <name type="scientific">Chitinophaga jiangningensis</name>
    <dbReference type="NCBI Taxonomy" id="1419482"/>
    <lineage>
        <taxon>Bacteria</taxon>
        <taxon>Pseudomonadati</taxon>
        <taxon>Bacteroidota</taxon>
        <taxon>Chitinophagia</taxon>
        <taxon>Chitinophagales</taxon>
        <taxon>Chitinophagaceae</taxon>
        <taxon>Chitinophaga</taxon>
    </lineage>
</organism>
<dbReference type="Gene3D" id="1.10.10.60">
    <property type="entry name" value="Homeodomain-like"/>
    <property type="match status" value="1"/>
</dbReference>
<accession>A0A1M7CIE7</accession>
<dbReference type="PRINTS" id="PR01590">
    <property type="entry name" value="HTHFIS"/>
</dbReference>
<dbReference type="InterPro" id="IPR002197">
    <property type="entry name" value="HTH_Fis"/>
</dbReference>
<evidence type="ECO:0000313" key="2">
    <source>
        <dbReference type="EMBL" id="SHL66569.1"/>
    </source>
</evidence>
<proteinExistence type="predicted"/>
<feature type="domain" description="DNA binding HTH" evidence="1">
    <location>
        <begin position="96"/>
        <end position="139"/>
    </location>
</feature>
<dbReference type="Pfam" id="PF02954">
    <property type="entry name" value="HTH_8"/>
    <property type="match status" value="1"/>
</dbReference>
<gene>
    <name evidence="2" type="ORF">SAMN05444266_104326</name>
</gene>
<evidence type="ECO:0000313" key="3">
    <source>
        <dbReference type="Proteomes" id="UP000184420"/>
    </source>
</evidence>
<dbReference type="Proteomes" id="UP000184420">
    <property type="component" value="Unassembled WGS sequence"/>
</dbReference>